<dbReference type="Pfam" id="PF00001">
    <property type="entry name" value="7tm_1"/>
    <property type="match status" value="1"/>
</dbReference>
<protein>
    <recommendedName>
        <fullName evidence="13">G-protein coupled receptors family 1 profile domain-containing protein</fullName>
    </recommendedName>
</protein>
<feature type="transmembrane region" description="Helical" evidence="12">
    <location>
        <begin position="72"/>
        <end position="92"/>
    </location>
</feature>
<dbReference type="InterPro" id="IPR027430">
    <property type="entry name" value="Retinal_BS"/>
</dbReference>
<dbReference type="GO" id="GO:0009881">
    <property type="term" value="F:photoreceptor activity"/>
    <property type="evidence" value="ECO:0007669"/>
    <property type="project" value="UniProtKB-KW"/>
</dbReference>
<dbReference type="PRINTS" id="PR00237">
    <property type="entry name" value="GPCRRHODOPSN"/>
</dbReference>
<dbReference type="SUPFAM" id="SSF81321">
    <property type="entry name" value="Family A G protein-coupled receptor-like"/>
    <property type="match status" value="1"/>
</dbReference>
<dbReference type="PROSITE" id="PS50262">
    <property type="entry name" value="G_PROTEIN_RECEP_F1_2"/>
    <property type="match status" value="1"/>
</dbReference>
<dbReference type="InterPro" id="IPR000276">
    <property type="entry name" value="GPCR_Rhodpsn"/>
</dbReference>
<keyword evidence="7" id="KW-0157">Chromophore</keyword>
<feature type="transmembrane region" description="Helical" evidence="12">
    <location>
        <begin position="156"/>
        <end position="178"/>
    </location>
</feature>
<comment type="subcellular location">
    <subcellularLocation>
        <location evidence="1">Membrane</location>
        <topology evidence="1">Multi-pass membrane protein</topology>
    </subcellularLocation>
</comment>
<keyword evidence="3" id="KW-0716">Sensory transduction</keyword>
<dbReference type="FunFam" id="1.20.1070.10:FF:000219">
    <property type="entry name" value="Opsin 5-like 2"/>
    <property type="match status" value="1"/>
</dbReference>
<dbReference type="RefSeq" id="XP_009045392.1">
    <property type="nucleotide sequence ID" value="XM_009047144.1"/>
</dbReference>
<evidence type="ECO:0000256" key="7">
    <source>
        <dbReference type="ARBA" id="ARBA00022991"/>
    </source>
</evidence>
<keyword evidence="5" id="KW-0681">Retinal protein</keyword>
<evidence type="ECO:0000313" key="14">
    <source>
        <dbReference type="EMBL" id="ESP03910.1"/>
    </source>
</evidence>
<feature type="transmembrane region" description="Helical" evidence="12">
    <location>
        <begin position="112"/>
        <end position="135"/>
    </location>
</feature>
<dbReference type="AlphaFoldDB" id="V4CNF1"/>
<keyword evidence="10" id="KW-0675">Receptor</keyword>
<evidence type="ECO:0000256" key="9">
    <source>
        <dbReference type="ARBA" id="ARBA00023136"/>
    </source>
</evidence>
<gene>
    <name evidence="14" type="ORF">LOTGIDRAFT_156508</name>
</gene>
<evidence type="ECO:0000256" key="1">
    <source>
        <dbReference type="ARBA" id="ARBA00004141"/>
    </source>
</evidence>
<dbReference type="OrthoDB" id="2101615at2759"/>
<feature type="transmembrane region" description="Helical" evidence="12">
    <location>
        <begin position="296"/>
        <end position="315"/>
    </location>
</feature>
<keyword evidence="4 12" id="KW-0812">Transmembrane</keyword>
<evidence type="ECO:0000256" key="12">
    <source>
        <dbReference type="SAM" id="Phobius"/>
    </source>
</evidence>
<dbReference type="GO" id="GO:0016020">
    <property type="term" value="C:membrane"/>
    <property type="evidence" value="ECO:0007669"/>
    <property type="project" value="UniProtKB-SubCell"/>
</dbReference>
<feature type="transmembrane region" description="Helical" evidence="12">
    <location>
        <begin position="198"/>
        <end position="222"/>
    </location>
</feature>
<dbReference type="InterPro" id="IPR050125">
    <property type="entry name" value="GPCR_opsins"/>
</dbReference>
<feature type="transmembrane region" description="Helical" evidence="12">
    <location>
        <begin position="260"/>
        <end position="284"/>
    </location>
</feature>
<evidence type="ECO:0000256" key="5">
    <source>
        <dbReference type="ARBA" id="ARBA00022925"/>
    </source>
</evidence>
<dbReference type="EMBL" id="KB199905">
    <property type="protein sequence ID" value="ESP03910.1"/>
    <property type="molecule type" value="Genomic_DNA"/>
</dbReference>
<accession>V4CNF1</accession>
<sequence length="365" mass="42123">MNQTVSGYNLTQEKSEWDIIIEQYGIRPLSRSGYYATGIYLLITGIIATIGNLMVLVMFARDRKLRRKPHNMLLLNLAISDFGVSLCGYPLTTASNFAQRYLFGSTGCIIQGFLTFTLALTDMNTLACLSVYRYITVCKPHYINKLDIKCTLRIIVFLWCYSFLWTVPPLLGWNSYIFEPFGTSCSIDWMNSEPFAQAYTWCLVLFCYLIHLITMIVCYFHVVRRTKELNISLDLSSPSVGTPAEVECCSKLHLEKHVTWMSVIMTSTFIILWTPYAFVCLWSVHDNTLPAWITTWPTMFAKASCMVNPVVYYMSNPLFRKCAKKLLCCEAGPTEIRPRLRYRVDRNNGNFLRNKETNQIETKFF</sequence>
<keyword evidence="8" id="KW-0297">G-protein coupled receptor</keyword>
<dbReference type="PANTHER" id="PTHR24240">
    <property type="entry name" value="OPSIN"/>
    <property type="match status" value="1"/>
</dbReference>
<keyword evidence="6 12" id="KW-1133">Transmembrane helix</keyword>
<feature type="domain" description="G-protein coupled receptors family 1 profile" evidence="13">
    <location>
        <begin position="51"/>
        <end position="312"/>
    </location>
</feature>
<evidence type="ECO:0000313" key="15">
    <source>
        <dbReference type="Proteomes" id="UP000030746"/>
    </source>
</evidence>
<proteinExistence type="predicted"/>
<evidence type="ECO:0000259" key="13">
    <source>
        <dbReference type="PROSITE" id="PS50262"/>
    </source>
</evidence>
<dbReference type="Gene3D" id="1.20.1070.10">
    <property type="entry name" value="Rhodopsin 7-helix transmembrane proteins"/>
    <property type="match status" value="1"/>
</dbReference>
<feature type="transmembrane region" description="Helical" evidence="12">
    <location>
        <begin position="39"/>
        <end position="60"/>
    </location>
</feature>
<dbReference type="InterPro" id="IPR017452">
    <property type="entry name" value="GPCR_Rhodpsn_7TM"/>
</dbReference>
<dbReference type="PROSITE" id="PS00238">
    <property type="entry name" value="OPSIN"/>
    <property type="match status" value="1"/>
</dbReference>
<evidence type="ECO:0000256" key="6">
    <source>
        <dbReference type="ARBA" id="ARBA00022989"/>
    </source>
</evidence>
<evidence type="ECO:0000256" key="8">
    <source>
        <dbReference type="ARBA" id="ARBA00023040"/>
    </source>
</evidence>
<dbReference type="GO" id="GO:0004930">
    <property type="term" value="F:G protein-coupled receptor activity"/>
    <property type="evidence" value="ECO:0007669"/>
    <property type="project" value="UniProtKB-KW"/>
</dbReference>
<name>V4CNF1_LOTGI</name>
<dbReference type="KEGG" id="lgi:LOTGIDRAFT_156508"/>
<keyword evidence="11" id="KW-0807">Transducer</keyword>
<dbReference type="CTD" id="20237022"/>
<dbReference type="Proteomes" id="UP000030746">
    <property type="component" value="Unassembled WGS sequence"/>
</dbReference>
<evidence type="ECO:0000256" key="10">
    <source>
        <dbReference type="ARBA" id="ARBA00023170"/>
    </source>
</evidence>
<keyword evidence="9 12" id="KW-0472">Membrane</keyword>
<dbReference type="GeneID" id="20237022"/>
<keyword evidence="2" id="KW-0600">Photoreceptor protein</keyword>
<dbReference type="HOGENOM" id="CLU_009579_3_0_1"/>
<keyword evidence="15" id="KW-1185">Reference proteome</keyword>
<evidence type="ECO:0000256" key="2">
    <source>
        <dbReference type="ARBA" id="ARBA00022543"/>
    </source>
</evidence>
<evidence type="ECO:0000256" key="3">
    <source>
        <dbReference type="ARBA" id="ARBA00022606"/>
    </source>
</evidence>
<evidence type="ECO:0000256" key="11">
    <source>
        <dbReference type="ARBA" id="ARBA00023224"/>
    </source>
</evidence>
<reference evidence="14 15" key="1">
    <citation type="journal article" date="2013" name="Nature">
        <title>Insights into bilaterian evolution from three spiralian genomes.</title>
        <authorList>
            <person name="Simakov O."/>
            <person name="Marletaz F."/>
            <person name="Cho S.J."/>
            <person name="Edsinger-Gonzales E."/>
            <person name="Havlak P."/>
            <person name="Hellsten U."/>
            <person name="Kuo D.H."/>
            <person name="Larsson T."/>
            <person name="Lv J."/>
            <person name="Arendt D."/>
            <person name="Savage R."/>
            <person name="Osoegawa K."/>
            <person name="de Jong P."/>
            <person name="Grimwood J."/>
            <person name="Chapman J.A."/>
            <person name="Shapiro H."/>
            <person name="Aerts A."/>
            <person name="Otillar R.P."/>
            <person name="Terry A.Y."/>
            <person name="Boore J.L."/>
            <person name="Grigoriev I.V."/>
            <person name="Lindberg D.R."/>
            <person name="Seaver E.C."/>
            <person name="Weisblat D.A."/>
            <person name="Putnam N.H."/>
            <person name="Rokhsar D.S."/>
        </authorList>
    </citation>
    <scope>NUCLEOTIDE SEQUENCE [LARGE SCALE GENOMIC DNA]</scope>
</reference>
<organism evidence="14 15">
    <name type="scientific">Lottia gigantea</name>
    <name type="common">Giant owl limpet</name>
    <dbReference type="NCBI Taxonomy" id="225164"/>
    <lineage>
        <taxon>Eukaryota</taxon>
        <taxon>Metazoa</taxon>
        <taxon>Spiralia</taxon>
        <taxon>Lophotrochozoa</taxon>
        <taxon>Mollusca</taxon>
        <taxon>Gastropoda</taxon>
        <taxon>Patellogastropoda</taxon>
        <taxon>Lottioidea</taxon>
        <taxon>Lottiidae</taxon>
        <taxon>Lottia</taxon>
    </lineage>
</organism>
<evidence type="ECO:0000256" key="4">
    <source>
        <dbReference type="ARBA" id="ARBA00022692"/>
    </source>
</evidence>
<dbReference type="GO" id="GO:0007602">
    <property type="term" value="P:phototransduction"/>
    <property type="evidence" value="ECO:0007669"/>
    <property type="project" value="UniProtKB-KW"/>
</dbReference>
<dbReference type="OMA" id="DIYINMT"/>